<accession>A0A2A7SF24</accession>
<name>A0A2A7SF24_BURGA</name>
<evidence type="ECO:0000259" key="1">
    <source>
        <dbReference type="Pfam" id="PF14065"/>
    </source>
</evidence>
<reference evidence="3" key="1">
    <citation type="submission" date="2017-09" db="EMBL/GenBank/DDBJ databases">
        <title>FDA dAtabase for Regulatory Grade micrObial Sequences (FDA-ARGOS): Supporting development and validation of Infectious Disease Dx tests.</title>
        <authorList>
            <person name="Minogue T."/>
            <person name="Wolcott M."/>
            <person name="Wasieloski L."/>
            <person name="Aguilar W."/>
            <person name="Moore D."/>
            <person name="Tallon L."/>
            <person name="Sadzewicz L."/>
            <person name="Ott S."/>
            <person name="Zhao X."/>
            <person name="Nagaraj S."/>
            <person name="Vavikolanu K."/>
            <person name="Aluvathingal J."/>
            <person name="Nadendla S."/>
            <person name="Sichtig H."/>
        </authorList>
    </citation>
    <scope>NUCLEOTIDE SEQUENCE [LARGE SCALE GENOMIC DNA]</scope>
    <source>
        <strain evidence="3">FDAARGOS_390</strain>
    </source>
</reference>
<dbReference type="RefSeq" id="WP_096750895.1">
    <property type="nucleotide sequence ID" value="NZ_CADEPO010000009.1"/>
</dbReference>
<sequence length="205" mass="22415">MAPTSIDSGQVLRAVSESLRRLIRARVPELAAESAIVFDSPGEIDAPDETRLSLYLYQTEINAALRNLPPSLTRRPGASPQPAALTVTPAPLVVDLTYLIVPYGKSAEIELVLIDRLIQLFHDVGQLSGALLQPLLRATGNDPIDIVPEHDSSEQLRNIWAVFPNKTYKLTKMYTLTPVRIPSALTLQSDFVVNGELAAGEPPWN</sequence>
<evidence type="ECO:0000313" key="2">
    <source>
        <dbReference type="EMBL" id="PEH42284.1"/>
    </source>
</evidence>
<dbReference type="InterPro" id="IPR025351">
    <property type="entry name" value="Pvc16_N"/>
</dbReference>
<dbReference type="AlphaFoldDB" id="A0A2A7SF24"/>
<dbReference type="Pfam" id="PF14065">
    <property type="entry name" value="Pvc16_N"/>
    <property type="match status" value="1"/>
</dbReference>
<dbReference type="Proteomes" id="UP000220629">
    <property type="component" value="Unassembled WGS sequence"/>
</dbReference>
<proteinExistence type="predicted"/>
<organism evidence="2 3">
    <name type="scientific">Burkholderia gladioli</name>
    <name type="common">Pseudomonas marginata</name>
    <name type="synonym">Phytomonas marginata</name>
    <dbReference type="NCBI Taxonomy" id="28095"/>
    <lineage>
        <taxon>Bacteria</taxon>
        <taxon>Pseudomonadati</taxon>
        <taxon>Pseudomonadota</taxon>
        <taxon>Betaproteobacteria</taxon>
        <taxon>Burkholderiales</taxon>
        <taxon>Burkholderiaceae</taxon>
        <taxon>Burkholderia</taxon>
    </lineage>
</organism>
<comment type="caution">
    <text evidence="2">The sequence shown here is derived from an EMBL/GenBank/DDBJ whole genome shotgun (WGS) entry which is preliminary data.</text>
</comment>
<gene>
    <name evidence="2" type="ORF">CRM94_09075</name>
</gene>
<dbReference type="EMBL" id="PDDY01000001">
    <property type="protein sequence ID" value="PEH42284.1"/>
    <property type="molecule type" value="Genomic_DNA"/>
</dbReference>
<evidence type="ECO:0000313" key="3">
    <source>
        <dbReference type="Proteomes" id="UP000220629"/>
    </source>
</evidence>
<feature type="domain" description="Pvc16 N-terminal" evidence="1">
    <location>
        <begin position="14"/>
        <end position="186"/>
    </location>
</feature>
<protein>
    <submittedName>
        <fullName evidence="2">DUF4255 domain-containing protein</fullName>
    </submittedName>
</protein>